<protein>
    <submittedName>
        <fullName evidence="1">Uncharacterized protein</fullName>
    </submittedName>
</protein>
<comment type="caution">
    <text evidence="1">The sequence shown here is derived from an EMBL/GenBank/DDBJ whole genome shotgun (WGS) entry which is preliminary data.</text>
</comment>
<name>G9XV90_DESHA</name>
<reference evidence="1 2" key="1">
    <citation type="submission" date="2011-08" db="EMBL/GenBank/DDBJ databases">
        <authorList>
            <person name="Weinstock G."/>
            <person name="Sodergren E."/>
            <person name="Clifton S."/>
            <person name="Fulton L."/>
            <person name="Fulton B."/>
            <person name="Courtney L."/>
            <person name="Fronick C."/>
            <person name="Harrison M."/>
            <person name="Strong C."/>
            <person name="Farmer C."/>
            <person name="Delahaunty K."/>
            <person name="Markovic C."/>
            <person name="Hall O."/>
            <person name="Minx P."/>
            <person name="Tomlinson C."/>
            <person name="Mitreva M."/>
            <person name="Hou S."/>
            <person name="Chen J."/>
            <person name="Wollam A."/>
            <person name="Pepin K.H."/>
            <person name="Johnson M."/>
            <person name="Bhonagiri V."/>
            <person name="Zhang X."/>
            <person name="Suruliraj S."/>
            <person name="Warren W."/>
            <person name="Chinwalla A."/>
            <person name="Mardis E.R."/>
            <person name="Wilson R.K."/>
        </authorList>
    </citation>
    <scope>NUCLEOTIDE SEQUENCE [LARGE SCALE GENOMIC DNA]</scope>
    <source>
        <strain evidence="1 2">DP7</strain>
    </source>
</reference>
<dbReference type="AlphaFoldDB" id="G9XV90"/>
<evidence type="ECO:0000313" key="2">
    <source>
        <dbReference type="Proteomes" id="UP000004416"/>
    </source>
</evidence>
<sequence length="58" mass="7128">MKSYVFFVKMVEKRFLIFHQSERQVIKINQILRRYSNDMTTALDQKNIRIYDCPKKQS</sequence>
<proteinExistence type="predicted"/>
<evidence type="ECO:0000313" key="1">
    <source>
        <dbReference type="EMBL" id="EHL04393.1"/>
    </source>
</evidence>
<organism evidence="1 2">
    <name type="scientific">Desulfitobacterium hafniense DP7</name>
    <dbReference type="NCBI Taxonomy" id="537010"/>
    <lineage>
        <taxon>Bacteria</taxon>
        <taxon>Bacillati</taxon>
        <taxon>Bacillota</taxon>
        <taxon>Clostridia</taxon>
        <taxon>Eubacteriales</taxon>
        <taxon>Desulfitobacteriaceae</taxon>
        <taxon>Desulfitobacterium</taxon>
    </lineage>
</organism>
<accession>G9XV90</accession>
<dbReference type="HOGENOM" id="CLU_2971984_0_0_9"/>
<dbReference type="Proteomes" id="UP000004416">
    <property type="component" value="Unassembled WGS sequence"/>
</dbReference>
<dbReference type="PATRIC" id="fig|537010.4.peg.4568"/>
<gene>
    <name evidence="1" type="ORF">HMPREF0322_04903</name>
</gene>
<dbReference type="EMBL" id="AFZX01000133">
    <property type="protein sequence ID" value="EHL04393.1"/>
    <property type="molecule type" value="Genomic_DNA"/>
</dbReference>